<name>A0A8J9SHC8_PHATR</name>
<organism evidence="6">
    <name type="scientific">Phaeodactylum tricornutum</name>
    <name type="common">Diatom</name>
    <dbReference type="NCBI Taxonomy" id="2850"/>
    <lineage>
        <taxon>Eukaryota</taxon>
        <taxon>Sar</taxon>
        <taxon>Stramenopiles</taxon>
        <taxon>Ochrophyta</taxon>
        <taxon>Bacillariophyta</taxon>
        <taxon>Bacillariophyceae</taxon>
        <taxon>Bacillariophycidae</taxon>
        <taxon>Naviculales</taxon>
        <taxon>Phaeodactylaceae</taxon>
        <taxon>Phaeodactylum</taxon>
    </lineage>
</organism>
<keyword evidence="4 5" id="KW-0472">Membrane</keyword>
<evidence type="ECO:0000256" key="5">
    <source>
        <dbReference type="SAM" id="Phobius"/>
    </source>
</evidence>
<evidence type="ECO:0000256" key="2">
    <source>
        <dbReference type="ARBA" id="ARBA00022692"/>
    </source>
</evidence>
<dbReference type="PANTHER" id="PTHR42723">
    <property type="entry name" value="CHLOROPHYLL SYNTHASE"/>
    <property type="match status" value="1"/>
</dbReference>
<dbReference type="GO" id="GO:0016020">
    <property type="term" value="C:membrane"/>
    <property type="evidence" value="ECO:0007669"/>
    <property type="project" value="UniProtKB-SubCell"/>
</dbReference>
<keyword evidence="3 5" id="KW-1133">Transmembrane helix</keyword>
<dbReference type="AlphaFoldDB" id="A0A8J9SHC8"/>
<dbReference type="GO" id="GO:0016765">
    <property type="term" value="F:transferase activity, transferring alkyl or aryl (other than methyl) groups"/>
    <property type="evidence" value="ECO:0007669"/>
    <property type="project" value="InterPro"/>
</dbReference>
<dbReference type="PANTHER" id="PTHR42723:SF1">
    <property type="entry name" value="CHLOROPHYLL SYNTHASE, CHLOROPLASTIC"/>
    <property type="match status" value="1"/>
</dbReference>
<dbReference type="Gene3D" id="1.10.357.140">
    <property type="entry name" value="UbiA prenyltransferase"/>
    <property type="match status" value="1"/>
</dbReference>
<dbReference type="InterPro" id="IPR044878">
    <property type="entry name" value="UbiA_sf"/>
</dbReference>
<evidence type="ECO:0000256" key="4">
    <source>
        <dbReference type="ARBA" id="ARBA00023136"/>
    </source>
</evidence>
<dbReference type="Pfam" id="PF01040">
    <property type="entry name" value="UbiA"/>
    <property type="match status" value="1"/>
</dbReference>
<reference evidence="6" key="1">
    <citation type="submission" date="2022-02" db="EMBL/GenBank/DDBJ databases">
        <authorList>
            <person name="Giguere J D."/>
        </authorList>
    </citation>
    <scope>NUCLEOTIDE SEQUENCE</scope>
    <source>
        <strain evidence="6">CCAP 1055/1</strain>
    </source>
</reference>
<dbReference type="Proteomes" id="UP000836788">
    <property type="component" value="Chromosome 9"/>
</dbReference>
<dbReference type="InterPro" id="IPR000537">
    <property type="entry name" value="UbiA_prenyltransferase"/>
</dbReference>
<keyword evidence="2 5" id="KW-0812">Transmembrane</keyword>
<sequence length="502" mass="54888">MAMPLRLQSSNKRASPQGPKMLIVVLLSLLSYCPAPGLAFNAELRRPWDLKQQRRRHPRLLLRRRILGSVGSRFPRRSEGDMTLLVLALASTSTKQTQENDDDNVGLPKELDKVDGAESSLESFGESAHSIPLAASLHQSTTAADVSGSGGVKFSDTPRFAVPPSFLDSSVDEKTPTVGNRLGTLFHLTRPSNFPSIVMLHMLGIKLALPDSLPASVYWTMVAATPSMYVVLAALLLTSSTSMIVNDYYDAKLGRDRNRMKPLVSGDLPLAVAKRFLGYLYAAALLSVAFLPGIPTRLSVVVGLMMTYWYTQYLKPVTWIKNVTCASLIALSPLTSGSAALHILYNKASWNWQVLGVPRLWRLIVMLFWGILGREILMDCNDVVNDLQANVQTVPVVYGRRFATLVALGATAIASALALSGPLARLIPYFLTPDVSTTMSLRAISKSALGSCRQLALATIGSYIQLRRGWRVYRTEGRDAEATDKAVVDGLISVLFYLASYI</sequence>
<dbReference type="InterPro" id="IPR050475">
    <property type="entry name" value="Prenyltransferase_related"/>
</dbReference>
<evidence type="ECO:0000256" key="1">
    <source>
        <dbReference type="ARBA" id="ARBA00004141"/>
    </source>
</evidence>
<feature type="transmembrane region" description="Helical" evidence="5">
    <location>
        <begin position="323"/>
        <end position="344"/>
    </location>
</feature>
<evidence type="ECO:0000256" key="3">
    <source>
        <dbReference type="ARBA" id="ARBA00022989"/>
    </source>
</evidence>
<feature type="transmembrane region" description="Helical" evidence="5">
    <location>
        <begin position="402"/>
        <end position="423"/>
    </location>
</feature>
<protein>
    <submittedName>
        <fullName evidence="6">Uncharacterized protein</fullName>
    </submittedName>
</protein>
<comment type="subcellular location">
    <subcellularLocation>
        <location evidence="1">Membrane</location>
        <topology evidence="1">Multi-pass membrane protein</topology>
    </subcellularLocation>
</comment>
<proteinExistence type="predicted"/>
<evidence type="ECO:0000313" key="6">
    <source>
        <dbReference type="EMBL" id="CAG9294599.1"/>
    </source>
</evidence>
<accession>A0A8J9SHC8</accession>
<feature type="transmembrane region" description="Helical" evidence="5">
    <location>
        <begin position="350"/>
        <end position="372"/>
    </location>
</feature>
<gene>
    <name evidence="6" type="ORF">PTTT1_LOCUS55213</name>
</gene>
<dbReference type="EMBL" id="OU594950">
    <property type="protein sequence ID" value="CAG9294599.1"/>
    <property type="molecule type" value="Genomic_DNA"/>
</dbReference>